<comment type="caution">
    <text evidence="12">The sequence shown here is derived from an EMBL/GenBank/DDBJ whole genome shotgun (WGS) entry which is preliminary data.</text>
</comment>
<dbReference type="PROSITE" id="PS50102">
    <property type="entry name" value="RRM"/>
    <property type="match status" value="1"/>
</dbReference>
<sequence>MSVMLETTLGEIVVDLYCDKCPLAAKNFLKLCKTKYYNGVLVYNVQQNFMIQTGDPSGTGRGGTSIYGMLYGEQAKYFEDEIRLPQLKHSRPGLVCMASSGENQNTSQFYITMRGEDMEFLDGKHTIFGEVAEGLDTVLKEINELYCDTDGRPYRDVRILHTYVLDDPFDDPKGIEDLIPDASPARGRPEAESVNPRLIDLEDEEDGLTAEALEERIREVEAKKRAVVLEMIGDLPDAEIKPPENVLFVCKLNPITTDEDLEIIFSRFGTGVKAEICRDPVTGDSLNYAFVEFDDIESCEEAYKKMNNALVDDRRIKVDFSQSVAKQWNRYTMRPRGSTKIKSRGAGFQERPPDASTLLSASSAARAGNGGGRNGKGSGLESGPRTSMPAPKSRWEESAAGKASHGALEVSNRKRPASPTGYQEGRGRDSGGEVGGREGRKGRRETQGERSQRSRSRSLERGRKQMRRSGSPSRERREGRDGLRERDWRDRRERSRDRSQSRELRRRR</sequence>
<organism evidence="12 13">
    <name type="scientific">Nannochloropsis salina CCMP1776</name>
    <dbReference type="NCBI Taxonomy" id="1027361"/>
    <lineage>
        <taxon>Eukaryota</taxon>
        <taxon>Sar</taxon>
        <taxon>Stramenopiles</taxon>
        <taxon>Ochrophyta</taxon>
        <taxon>Eustigmatophyceae</taxon>
        <taxon>Eustigmatales</taxon>
        <taxon>Monodopsidaceae</taxon>
        <taxon>Microchloropsis</taxon>
        <taxon>Microchloropsis salina</taxon>
    </lineage>
</organism>
<dbReference type="GO" id="GO:0003755">
    <property type="term" value="F:peptidyl-prolyl cis-trans isomerase activity"/>
    <property type="evidence" value="ECO:0007669"/>
    <property type="project" value="UniProtKB-UniRule"/>
</dbReference>
<dbReference type="InterPro" id="IPR029000">
    <property type="entry name" value="Cyclophilin-like_dom_sf"/>
</dbReference>
<comment type="subcellular location">
    <subcellularLocation>
        <location evidence="2 8">Nucleus</location>
    </subcellularLocation>
</comment>
<keyword evidence="6 8" id="KW-0539">Nucleus</keyword>
<protein>
    <recommendedName>
        <fullName evidence="8">Peptidyl-prolyl cis-trans isomerase</fullName>
        <shortName evidence="8">PPIase</shortName>
        <ecNumber evidence="8">5.2.1.8</ecNumber>
    </recommendedName>
</protein>
<evidence type="ECO:0000256" key="6">
    <source>
        <dbReference type="ARBA" id="ARBA00023242"/>
    </source>
</evidence>
<dbReference type="Gene3D" id="3.30.70.330">
    <property type="match status" value="1"/>
</dbReference>
<dbReference type="OrthoDB" id="2083at2759"/>
<evidence type="ECO:0000256" key="4">
    <source>
        <dbReference type="ARBA" id="ARBA00023110"/>
    </source>
</evidence>
<dbReference type="FunFam" id="2.40.100.10:FF:000015">
    <property type="entry name" value="Peptidyl-prolyl cis-trans isomerase"/>
    <property type="match status" value="1"/>
</dbReference>
<dbReference type="InterPro" id="IPR035979">
    <property type="entry name" value="RBD_domain_sf"/>
</dbReference>
<dbReference type="AlphaFoldDB" id="A0A4D9D9Z5"/>
<evidence type="ECO:0000256" key="3">
    <source>
        <dbReference type="ARBA" id="ARBA00022884"/>
    </source>
</evidence>
<dbReference type="GO" id="GO:0005634">
    <property type="term" value="C:nucleus"/>
    <property type="evidence" value="ECO:0007669"/>
    <property type="project" value="UniProtKB-SubCell"/>
</dbReference>
<dbReference type="InterPro" id="IPR012677">
    <property type="entry name" value="Nucleotide-bd_a/b_plait_sf"/>
</dbReference>
<dbReference type="Pfam" id="PF00076">
    <property type="entry name" value="RRM_1"/>
    <property type="match status" value="1"/>
</dbReference>
<keyword evidence="4 8" id="KW-0697">Rotamase</keyword>
<reference evidence="12 13" key="1">
    <citation type="submission" date="2019-01" db="EMBL/GenBank/DDBJ databases">
        <title>Nuclear Genome Assembly of the Microalgal Biofuel strain Nannochloropsis salina CCMP1776.</title>
        <authorList>
            <person name="Hovde B."/>
        </authorList>
    </citation>
    <scope>NUCLEOTIDE SEQUENCE [LARGE SCALE GENOMIC DNA]</scope>
    <source>
        <strain evidence="12 13">CCMP1776</strain>
    </source>
</reference>
<keyword evidence="13" id="KW-1185">Reference proteome</keyword>
<dbReference type="InterPro" id="IPR035542">
    <property type="entry name" value="CRIP"/>
</dbReference>
<keyword evidence="3 7" id="KW-0694">RNA-binding</keyword>
<dbReference type="InterPro" id="IPR035538">
    <property type="entry name" value="Cyclophilin_PPIL4"/>
</dbReference>
<keyword evidence="5 8" id="KW-0413">Isomerase</keyword>
<evidence type="ECO:0000256" key="8">
    <source>
        <dbReference type="RuleBase" id="RU365081"/>
    </source>
</evidence>
<dbReference type="Gene3D" id="2.40.100.10">
    <property type="entry name" value="Cyclophilin-like"/>
    <property type="match status" value="1"/>
</dbReference>
<gene>
    <name evidence="12" type="ORF">NSK_000480</name>
</gene>
<comment type="similarity">
    <text evidence="8">Belongs to the cyclophilin-type PPIase family. PPIL4 subfamily.</text>
</comment>
<evidence type="ECO:0000256" key="2">
    <source>
        <dbReference type="ARBA" id="ARBA00004123"/>
    </source>
</evidence>
<feature type="compositionally biased region" description="Basic and acidic residues" evidence="9">
    <location>
        <begin position="473"/>
        <end position="508"/>
    </location>
</feature>
<dbReference type="InterPro" id="IPR002130">
    <property type="entry name" value="Cyclophilin-type_PPIase_dom"/>
</dbReference>
<feature type="compositionally biased region" description="Low complexity" evidence="9">
    <location>
        <begin position="355"/>
        <end position="367"/>
    </location>
</feature>
<dbReference type="SUPFAM" id="SSF50891">
    <property type="entry name" value="Cyclophilin-like"/>
    <property type="match status" value="1"/>
</dbReference>
<evidence type="ECO:0000256" key="5">
    <source>
        <dbReference type="ARBA" id="ARBA00023235"/>
    </source>
</evidence>
<dbReference type="InterPro" id="IPR000504">
    <property type="entry name" value="RRM_dom"/>
</dbReference>
<evidence type="ECO:0000256" key="1">
    <source>
        <dbReference type="ARBA" id="ARBA00000971"/>
    </source>
</evidence>
<dbReference type="EMBL" id="SDOX01000002">
    <property type="protein sequence ID" value="TFJ88126.1"/>
    <property type="molecule type" value="Genomic_DNA"/>
</dbReference>
<evidence type="ECO:0000313" key="13">
    <source>
        <dbReference type="Proteomes" id="UP000355283"/>
    </source>
</evidence>
<dbReference type="Pfam" id="PF00160">
    <property type="entry name" value="Pro_isomerase"/>
    <property type="match status" value="1"/>
</dbReference>
<dbReference type="GO" id="GO:0003723">
    <property type="term" value="F:RNA binding"/>
    <property type="evidence" value="ECO:0007669"/>
    <property type="project" value="UniProtKB-UniRule"/>
</dbReference>
<feature type="compositionally biased region" description="Gly residues" evidence="9">
    <location>
        <begin position="368"/>
        <end position="380"/>
    </location>
</feature>
<dbReference type="PANTHER" id="PTHR45843:SF1">
    <property type="entry name" value="PEPTIDYL-PROLYL CIS-TRANS ISOMERASE-LIKE 4"/>
    <property type="match status" value="1"/>
</dbReference>
<comment type="catalytic activity">
    <reaction evidence="1 8">
        <text>[protein]-peptidylproline (omega=180) = [protein]-peptidylproline (omega=0)</text>
        <dbReference type="Rhea" id="RHEA:16237"/>
        <dbReference type="Rhea" id="RHEA-COMP:10747"/>
        <dbReference type="Rhea" id="RHEA-COMP:10748"/>
        <dbReference type="ChEBI" id="CHEBI:83833"/>
        <dbReference type="ChEBI" id="CHEBI:83834"/>
        <dbReference type="EC" id="5.2.1.8"/>
    </reaction>
</comment>
<feature type="compositionally biased region" description="Basic and acidic residues" evidence="9">
    <location>
        <begin position="425"/>
        <end position="463"/>
    </location>
</feature>
<evidence type="ECO:0000313" key="12">
    <source>
        <dbReference type="EMBL" id="TFJ88126.1"/>
    </source>
</evidence>
<dbReference type="EC" id="5.2.1.8" evidence="8"/>
<name>A0A4D9D9Z5_9STRA</name>
<dbReference type="CDD" id="cd12235">
    <property type="entry name" value="RRM_PPIL4"/>
    <property type="match status" value="1"/>
</dbReference>
<feature type="domain" description="RRM" evidence="11">
    <location>
        <begin position="245"/>
        <end position="323"/>
    </location>
</feature>
<accession>A0A4D9D9Z5</accession>
<dbReference type="PANTHER" id="PTHR45843">
    <property type="entry name" value="PEPTIDYL-PROLYL CIS-TRANS ISOMERASE-LIKE 4"/>
    <property type="match status" value="1"/>
</dbReference>
<dbReference type="SUPFAM" id="SSF54928">
    <property type="entry name" value="RNA-binding domain, RBD"/>
    <property type="match status" value="1"/>
</dbReference>
<proteinExistence type="inferred from homology"/>
<feature type="domain" description="PPIase cyclophilin-type" evidence="10">
    <location>
        <begin position="6"/>
        <end position="164"/>
    </location>
</feature>
<evidence type="ECO:0000256" key="9">
    <source>
        <dbReference type="SAM" id="MobiDB-lite"/>
    </source>
</evidence>
<evidence type="ECO:0000256" key="7">
    <source>
        <dbReference type="PROSITE-ProRule" id="PRU00176"/>
    </source>
</evidence>
<dbReference type="PROSITE" id="PS50072">
    <property type="entry name" value="CSA_PPIASE_2"/>
    <property type="match status" value="1"/>
</dbReference>
<evidence type="ECO:0000259" key="11">
    <source>
        <dbReference type="PROSITE" id="PS50102"/>
    </source>
</evidence>
<evidence type="ECO:0000259" key="10">
    <source>
        <dbReference type="PROSITE" id="PS50072"/>
    </source>
</evidence>
<dbReference type="Proteomes" id="UP000355283">
    <property type="component" value="Unassembled WGS sequence"/>
</dbReference>
<dbReference type="PRINTS" id="PR00153">
    <property type="entry name" value="CSAPPISMRASE"/>
</dbReference>
<dbReference type="SMART" id="SM00360">
    <property type="entry name" value="RRM"/>
    <property type="match status" value="1"/>
</dbReference>
<feature type="region of interest" description="Disordered" evidence="9">
    <location>
        <begin position="335"/>
        <end position="508"/>
    </location>
</feature>
<dbReference type="CDD" id="cd01921">
    <property type="entry name" value="cyclophilin_RRM"/>
    <property type="match status" value="1"/>
</dbReference>
<comment type="function">
    <text evidence="8">PPIases accelerate the folding of proteins. It catalyzes the cis-trans isomerization of proline imidic peptide bonds in oligopeptides.</text>
</comment>